<dbReference type="Proteomes" id="UP000828251">
    <property type="component" value="Unassembled WGS sequence"/>
</dbReference>
<name>A0A9D4A1R6_9ROSI</name>
<evidence type="ECO:0000313" key="2">
    <source>
        <dbReference type="EMBL" id="KAH1083316.1"/>
    </source>
</evidence>
<evidence type="ECO:0000313" key="3">
    <source>
        <dbReference type="Proteomes" id="UP000828251"/>
    </source>
</evidence>
<dbReference type="AlphaFoldDB" id="A0A9D4A1R6"/>
<gene>
    <name evidence="2" type="ORF">J1N35_023077</name>
</gene>
<comment type="caution">
    <text evidence="2">The sequence shown here is derived from an EMBL/GenBank/DDBJ whole genome shotgun (WGS) entry which is preliminary data.</text>
</comment>
<evidence type="ECO:0000256" key="1">
    <source>
        <dbReference type="SAM" id="MobiDB-lite"/>
    </source>
</evidence>
<accession>A0A9D4A1R6</accession>
<sequence>MARFISILITPSQLPIYRPPSHEGSHEAPLGNFSFYQSSSPYGIQTPPPWVMQIPLHSLFYQGGSSSQYPQPDPIPKKPQSSPEQPQPLPEAKQMRNPKRNHRRSLYATNSSRHQP</sequence>
<feature type="compositionally biased region" description="Polar residues" evidence="1">
    <location>
        <begin position="107"/>
        <end position="116"/>
    </location>
</feature>
<organism evidence="2 3">
    <name type="scientific">Gossypium stocksii</name>
    <dbReference type="NCBI Taxonomy" id="47602"/>
    <lineage>
        <taxon>Eukaryota</taxon>
        <taxon>Viridiplantae</taxon>
        <taxon>Streptophyta</taxon>
        <taxon>Embryophyta</taxon>
        <taxon>Tracheophyta</taxon>
        <taxon>Spermatophyta</taxon>
        <taxon>Magnoliopsida</taxon>
        <taxon>eudicotyledons</taxon>
        <taxon>Gunneridae</taxon>
        <taxon>Pentapetalae</taxon>
        <taxon>rosids</taxon>
        <taxon>malvids</taxon>
        <taxon>Malvales</taxon>
        <taxon>Malvaceae</taxon>
        <taxon>Malvoideae</taxon>
        <taxon>Gossypium</taxon>
    </lineage>
</organism>
<keyword evidence="3" id="KW-1185">Reference proteome</keyword>
<protein>
    <submittedName>
        <fullName evidence="2">Uncharacterized protein</fullName>
    </submittedName>
</protein>
<feature type="region of interest" description="Disordered" evidence="1">
    <location>
        <begin position="62"/>
        <end position="116"/>
    </location>
</feature>
<dbReference type="EMBL" id="JAIQCV010000007">
    <property type="protein sequence ID" value="KAH1083316.1"/>
    <property type="molecule type" value="Genomic_DNA"/>
</dbReference>
<reference evidence="2 3" key="1">
    <citation type="journal article" date="2021" name="Plant Biotechnol. J.">
        <title>Multi-omics assisted identification of the key and species-specific regulatory components of drought-tolerant mechanisms in Gossypium stocksii.</title>
        <authorList>
            <person name="Yu D."/>
            <person name="Ke L."/>
            <person name="Zhang D."/>
            <person name="Wu Y."/>
            <person name="Sun Y."/>
            <person name="Mei J."/>
            <person name="Sun J."/>
            <person name="Sun Y."/>
        </authorList>
    </citation>
    <scope>NUCLEOTIDE SEQUENCE [LARGE SCALE GENOMIC DNA]</scope>
    <source>
        <strain evidence="3">cv. E1</strain>
        <tissue evidence="2">Leaf</tissue>
    </source>
</reference>
<feature type="compositionally biased region" description="Basic residues" evidence="1">
    <location>
        <begin position="96"/>
        <end position="105"/>
    </location>
</feature>
<proteinExistence type="predicted"/>
<dbReference type="OrthoDB" id="1001471at2759"/>